<dbReference type="Proteomes" id="UP001321763">
    <property type="component" value="Chromosome"/>
</dbReference>
<feature type="compositionally biased region" description="Basic residues" evidence="1">
    <location>
        <begin position="22"/>
        <end position="36"/>
    </location>
</feature>
<evidence type="ECO:0000313" key="2">
    <source>
        <dbReference type="EMBL" id="BDR81037.1"/>
    </source>
</evidence>
<proteinExistence type="predicted"/>
<feature type="compositionally biased region" description="Basic and acidic residues" evidence="1">
    <location>
        <begin position="37"/>
        <end position="46"/>
    </location>
</feature>
<feature type="region of interest" description="Disordered" evidence="1">
    <location>
        <begin position="1"/>
        <end position="46"/>
    </location>
</feature>
<accession>A0ABC8ED18</accession>
<protein>
    <recommendedName>
        <fullName evidence="4">Phage protein</fullName>
    </recommendedName>
</protein>
<dbReference type="AlphaFoldDB" id="A0ABC8ED18"/>
<evidence type="ECO:0008006" key="4">
    <source>
        <dbReference type="Google" id="ProtNLM"/>
    </source>
</evidence>
<reference evidence="2 3" key="1">
    <citation type="submission" date="2022-09" db="EMBL/GenBank/DDBJ databases">
        <title>complete genome sequences of Clostridium tetani str. KHSU-234311-028 isolated from soil.</title>
        <authorList>
            <person name="Sekizuka T."/>
            <person name="Shitada C."/>
            <person name="Takahashi M."/>
            <person name="Kuroda M."/>
        </authorList>
    </citation>
    <scope>NUCLEOTIDE SEQUENCE [LARGE SCALE GENOMIC DNA]</scope>
    <source>
        <strain evidence="2 3">KHSU-234311-028</strain>
    </source>
</reference>
<evidence type="ECO:0000256" key="1">
    <source>
        <dbReference type="SAM" id="MobiDB-lite"/>
    </source>
</evidence>
<name>A0ABC8ED18_CLOTA</name>
<organism evidence="2 3">
    <name type="scientific">Clostridium tetani</name>
    <dbReference type="NCBI Taxonomy" id="1513"/>
    <lineage>
        <taxon>Bacteria</taxon>
        <taxon>Bacillati</taxon>
        <taxon>Bacillota</taxon>
        <taxon>Clostridia</taxon>
        <taxon>Eubacteriales</taxon>
        <taxon>Clostridiaceae</taxon>
        <taxon>Clostridium</taxon>
    </lineage>
</organism>
<dbReference type="EMBL" id="AP026818">
    <property type="protein sequence ID" value="BDR81037.1"/>
    <property type="molecule type" value="Genomic_DNA"/>
</dbReference>
<gene>
    <name evidence="2" type="ORF">K234311028_12830</name>
</gene>
<sequence>MRKVRGVKIEKIIKAQQPDIHKRLKQQNKKKKKSRRGKQEHLSFSDVMELMKHDSYYRGKGGALKQRG</sequence>
<evidence type="ECO:0000313" key="3">
    <source>
        <dbReference type="Proteomes" id="UP001321763"/>
    </source>
</evidence>